<proteinExistence type="predicted"/>
<feature type="transmembrane region" description="Helical" evidence="2">
    <location>
        <begin position="74"/>
        <end position="95"/>
    </location>
</feature>
<sequence>MARRPKPKSFRADRPVPTTPAKAPRQQVIPEAVANRMVRRIAIATGTPTVLGMGVFVASYLLVSRGVLDIPPGLTLVGSGAFFLLGLLGLSYGVLSASWEDGPGSLLGLEQIGVNIGRVRASVRAMRQGAAGPGSGSGTPQG</sequence>
<organism evidence="3 4">
    <name type="scientific">Cyanobium gracile (strain ATCC 27147 / PCC 6307)</name>
    <dbReference type="NCBI Taxonomy" id="292564"/>
    <lineage>
        <taxon>Bacteria</taxon>
        <taxon>Bacillati</taxon>
        <taxon>Cyanobacteriota</taxon>
        <taxon>Cyanophyceae</taxon>
        <taxon>Synechococcales</taxon>
        <taxon>Prochlorococcaceae</taxon>
        <taxon>Cyanobium</taxon>
    </lineage>
</organism>
<dbReference type="PATRIC" id="fig|292564.3.peg.402"/>
<dbReference type="OrthoDB" id="467509at2"/>
<keyword evidence="2" id="KW-1133">Transmembrane helix</keyword>
<accession>K9P3G4</accession>
<feature type="transmembrane region" description="Helical" evidence="2">
    <location>
        <begin position="41"/>
        <end position="62"/>
    </location>
</feature>
<dbReference type="InterPro" id="IPR021855">
    <property type="entry name" value="PAM68-like"/>
</dbReference>
<dbReference type="HOGENOM" id="CLU_099250_2_0_3"/>
<dbReference type="eggNOG" id="ENOG50314X7">
    <property type="taxonomic scope" value="Bacteria"/>
</dbReference>
<keyword evidence="2" id="KW-0812">Transmembrane</keyword>
<reference evidence="4" key="1">
    <citation type="journal article" date="2013" name="Proc. Natl. Acad. Sci. U.S.A.">
        <title>Improving the coverage of the cyanobacterial phylum using diversity-driven genome sequencing.</title>
        <authorList>
            <person name="Shih P.M."/>
            <person name="Wu D."/>
            <person name="Latifi A."/>
            <person name="Axen S.D."/>
            <person name="Fewer D.P."/>
            <person name="Talla E."/>
            <person name="Calteau A."/>
            <person name="Cai F."/>
            <person name="Tandeau de Marsac N."/>
            <person name="Rippka R."/>
            <person name="Herdman M."/>
            <person name="Sivonen K."/>
            <person name="Coursin T."/>
            <person name="Laurent T."/>
            <person name="Goodwin L."/>
            <person name="Nolan M."/>
            <person name="Davenport K.W."/>
            <person name="Han C.S."/>
            <person name="Rubin E.M."/>
            <person name="Eisen J.A."/>
            <person name="Woyke T."/>
            <person name="Gugger M."/>
            <person name="Kerfeld C.A."/>
        </authorList>
    </citation>
    <scope>NUCLEOTIDE SEQUENCE [LARGE SCALE GENOMIC DNA]</scope>
    <source>
        <strain evidence="4">ATCC 27147 / PCC 6307</strain>
    </source>
</reference>
<evidence type="ECO:0000313" key="3">
    <source>
        <dbReference type="EMBL" id="AFY27635.1"/>
    </source>
</evidence>
<dbReference type="Proteomes" id="UP000010388">
    <property type="component" value="Chromosome"/>
</dbReference>
<name>K9P3G4_CYAGP</name>
<evidence type="ECO:0000313" key="4">
    <source>
        <dbReference type="Proteomes" id="UP000010388"/>
    </source>
</evidence>
<dbReference type="PANTHER" id="PTHR34575:SF1">
    <property type="entry name" value="PROTEIN PAM68, CHLOROPLASTIC"/>
    <property type="match status" value="1"/>
</dbReference>
<dbReference type="PANTHER" id="PTHR34575">
    <property type="entry name" value="PROTEIN PAM68, CHLOROPLASTIC"/>
    <property type="match status" value="1"/>
</dbReference>
<dbReference type="AlphaFoldDB" id="K9P3G4"/>
<dbReference type="KEGG" id="cgc:Cyagr_0443"/>
<keyword evidence="2" id="KW-0472">Membrane</keyword>
<feature type="region of interest" description="Disordered" evidence="1">
    <location>
        <begin position="1"/>
        <end position="24"/>
    </location>
</feature>
<dbReference type="RefSeq" id="WP_015108091.1">
    <property type="nucleotide sequence ID" value="NC_019675.1"/>
</dbReference>
<gene>
    <name evidence="3" type="ordered locus">Cyagr_0443</name>
</gene>
<protein>
    <submittedName>
        <fullName evidence="3">Uncharacterized protein</fullName>
    </submittedName>
</protein>
<dbReference type="Pfam" id="PF11947">
    <property type="entry name" value="DUF3464"/>
    <property type="match status" value="1"/>
</dbReference>
<dbReference type="STRING" id="292564.Cyagr_0443"/>
<evidence type="ECO:0000256" key="2">
    <source>
        <dbReference type="SAM" id="Phobius"/>
    </source>
</evidence>
<evidence type="ECO:0000256" key="1">
    <source>
        <dbReference type="SAM" id="MobiDB-lite"/>
    </source>
</evidence>
<dbReference type="EMBL" id="CP003495">
    <property type="protein sequence ID" value="AFY27635.1"/>
    <property type="molecule type" value="Genomic_DNA"/>
</dbReference>